<feature type="binding site" evidence="6">
    <location>
        <position position="180"/>
    </location>
    <ligand>
        <name>a divalent metal cation</name>
        <dbReference type="ChEBI" id="CHEBI:60240"/>
        <label>1</label>
    </ligand>
</feature>
<reference evidence="10" key="1">
    <citation type="submission" date="2020-02" db="EMBL/GenBank/DDBJ databases">
        <authorList>
            <person name="Meier V. D."/>
        </authorList>
    </citation>
    <scope>NUCLEOTIDE SEQUENCE</scope>
    <source>
        <strain evidence="10">AVDCRST_MAG76</strain>
    </source>
</reference>
<evidence type="ECO:0000256" key="7">
    <source>
        <dbReference type="RuleBase" id="RU003653"/>
    </source>
</evidence>
<keyword evidence="3 6" id="KW-0645">Protease</keyword>
<feature type="region of interest" description="Disordered" evidence="8">
    <location>
        <begin position="33"/>
        <end position="78"/>
    </location>
</feature>
<feature type="binding site" evidence="6">
    <location>
        <position position="169"/>
    </location>
    <ligand>
        <name>a divalent metal cation</name>
        <dbReference type="ChEBI" id="CHEBI:60240"/>
        <label>1</label>
    </ligand>
</feature>
<evidence type="ECO:0000259" key="9">
    <source>
        <dbReference type="Pfam" id="PF00557"/>
    </source>
</evidence>
<feature type="binding site" evidence="6">
    <location>
        <position position="308"/>
    </location>
    <ligand>
        <name>a divalent metal cation</name>
        <dbReference type="ChEBI" id="CHEBI:60240"/>
        <label>2</label>
        <note>catalytic</note>
    </ligand>
</feature>
<accession>A0A6J4J4L2</accession>
<evidence type="ECO:0000256" key="3">
    <source>
        <dbReference type="ARBA" id="ARBA00022670"/>
    </source>
</evidence>
<proteinExistence type="inferred from homology"/>
<dbReference type="PRINTS" id="PR00599">
    <property type="entry name" value="MAPEPTIDASE"/>
</dbReference>
<evidence type="ECO:0000256" key="5">
    <source>
        <dbReference type="ARBA" id="ARBA00022801"/>
    </source>
</evidence>
<name>A0A6J4J4L2_9ACTN</name>
<dbReference type="EC" id="3.4.11.18" evidence="6 7"/>
<feature type="binding site" evidence="6">
    <location>
        <position position="180"/>
    </location>
    <ligand>
        <name>a divalent metal cation</name>
        <dbReference type="ChEBI" id="CHEBI:60240"/>
        <label>2</label>
        <note>catalytic</note>
    </ligand>
</feature>
<dbReference type="SUPFAM" id="SSF103642">
    <property type="entry name" value="Sec-C motif"/>
    <property type="match status" value="1"/>
</dbReference>
<gene>
    <name evidence="6" type="primary">map</name>
    <name evidence="10" type="ORF">AVDCRST_MAG76-3181</name>
</gene>
<dbReference type="NCBIfam" id="TIGR00500">
    <property type="entry name" value="met_pdase_I"/>
    <property type="match status" value="1"/>
</dbReference>
<dbReference type="InterPro" id="IPR002467">
    <property type="entry name" value="Pept_M24A_MAP1"/>
</dbReference>
<feature type="binding site" evidence="6">
    <location>
        <position position="250"/>
    </location>
    <ligand>
        <name>substrate</name>
    </ligand>
</feature>
<evidence type="ECO:0000256" key="6">
    <source>
        <dbReference type="HAMAP-Rule" id="MF_01974"/>
    </source>
</evidence>
<comment type="similarity">
    <text evidence="6">Belongs to the peptidase M24A family. Methionine aminopeptidase type 1 subfamily.</text>
</comment>
<dbReference type="SUPFAM" id="SSF55920">
    <property type="entry name" value="Creatinase/aminopeptidase"/>
    <property type="match status" value="1"/>
</dbReference>
<dbReference type="PANTHER" id="PTHR43330:SF8">
    <property type="entry name" value="METHIONINE AMINOPEPTIDASE 1D, MITOCHONDRIAL"/>
    <property type="match status" value="1"/>
</dbReference>
<dbReference type="GO" id="GO:0004239">
    <property type="term" value="F:initiator methionyl aminopeptidase activity"/>
    <property type="evidence" value="ECO:0007669"/>
    <property type="project" value="UniProtKB-UniRule"/>
</dbReference>
<evidence type="ECO:0000313" key="10">
    <source>
        <dbReference type="EMBL" id="CAA9267789.1"/>
    </source>
</evidence>
<comment type="catalytic activity">
    <reaction evidence="6 7">
        <text>Release of N-terminal amino acids, preferentially methionine, from peptides and arylamides.</text>
        <dbReference type="EC" id="3.4.11.18"/>
    </reaction>
</comment>
<keyword evidence="4 6" id="KW-0479">Metal-binding</keyword>
<evidence type="ECO:0000256" key="2">
    <source>
        <dbReference type="ARBA" id="ARBA00022438"/>
    </source>
</evidence>
<dbReference type="Pfam" id="PF00557">
    <property type="entry name" value="Peptidase_M24"/>
    <property type="match status" value="1"/>
</dbReference>
<keyword evidence="2 6" id="KW-0031">Aminopeptidase</keyword>
<dbReference type="CDD" id="cd01086">
    <property type="entry name" value="MetAP1"/>
    <property type="match status" value="1"/>
</dbReference>
<sequence length="341" mass="36537">MGLKLQSNDPCWCGSGRKYKRCHNKLDQLVASGRVVPGQLSPRREVPADIPRPSYAQPGASGRPPRGDGQPEVHDSHSLPKMRAACQAAAEILVAAGELVRPGVSTDEIDAFVHQACLDRGGYPSPLGYAGGGGAPPFPKSVCTSVNEVICHGIPDDRVLQDGDVCDIDVTIYLDGFHGDTNATFCAGEVDETSRTLIRVTRECTELGIAQVRPGGKLLDIGRAIQDHAHAHGFSVVRAFVGHGVGRRFHAPPTVFHYPEPRAEAFTFRPGMTFTIEPMIALGTGDHVMWPDGWTAVTRDHRRAAQFEHTVLVTEDGVEVLTVPSEGPAFGRAALETSAAT</sequence>
<evidence type="ECO:0000256" key="4">
    <source>
        <dbReference type="ARBA" id="ARBA00022723"/>
    </source>
</evidence>
<feature type="binding site" evidence="6">
    <location>
        <position position="243"/>
    </location>
    <ligand>
        <name>a divalent metal cation</name>
        <dbReference type="ChEBI" id="CHEBI:60240"/>
        <label>2</label>
        <note>catalytic</note>
    </ligand>
</feature>
<dbReference type="AlphaFoldDB" id="A0A6J4J4L2"/>
<dbReference type="Pfam" id="PF02810">
    <property type="entry name" value="SEC-C"/>
    <property type="match status" value="1"/>
</dbReference>
<feature type="domain" description="Peptidase M24" evidence="9">
    <location>
        <begin position="81"/>
        <end position="315"/>
    </location>
</feature>
<feature type="binding site" evidence="6">
    <location>
        <position position="277"/>
    </location>
    <ligand>
        <name>a divalent metal cation</name>
        <dbReference type="ChEBI" id="CHEBI:60240"/>
        <label>2</label>
        <note>catalytic</note>
    </ligand>
</feature>
<comment type="subunit">
    <text evidence="6">Monomer.</text>
</comment>
<keyword evidence="5 6" id="KW-0378">Hydrolase</keyword>
<dbReference type="InterPro" id="IPR036005">
    <property type="entry name" value="Creatinase/aminopeptidase-like"/>
</dbReference>
<evidence type="ECO:0000256" key="8">
    <source>
        <dbReference type="SAM" id="MobiDB-lite"/>
    </source>
</evidence>
<dbReference type="PANTHER" id="PTHR43330">
    <property type="entry name" value="METHIONINE AMINOPEPTIDASE"/>
    <property type="match status" value="1"/>
</dbReference>
<feature type="binding site" evidence="6">
    <location>
        <position position="308"/>
    </location>
    <ligand>
        <name>a divalent metal cation</name>
        <dbReference type="ChEBI" id="CHEBI:60240"/>
        <label>1</label>
    </ligand>
</feature>
<dbReference type="PROSITE" id="PS00680">
    <property type="entry name" value="MAP_1"/>
    <property type="match status" value="1"/>
</dbReference>
<dbReference type="GO" id="GO:0046872">
    <property type="term" value="F:metal ion binding"/>
    <property type="evidence" value="ECO:0007669"/>
    <property type="project" value="UniProtKB-UniRule"/>
</dbReference>
<organism evidence="10">
    <name type="scientific">uncultured Acidimicrobiales bacterium</name>
    <dbReference type="NCBI Taxonomy" id="310071"/>
    <lineage>
        <taxon>Bacteria</taxon>
        <taxon>Bacillati</taxon>
        <taxon>Actinomycetota</taxon>
        <taxon>Acidimicrobiia</taxon>
        <taxon>Acidimicrobiales</taxon>
        <taxon>environmental samples</taxon>
    </lineage>
</organism>
<feature type="compositionally biased region" description="Basic and acidic residues" evidence="8">
    <location>
        <begin position="65"/>
        <end position="78"/>
    </location>
</feature>
<comment type="function">
    <text evidence="1 6">Removes the N-terminal methionine from nascent proteins. The N-terminal methionine is often cleaved when the second residue in the primary sequence is small and uncharged (Met-Ala-, Cys, Gly, Pro, Ser, Thr, or Val). Requires deformylation of the N(alpha)-formylated initiator methionine before it can be hydrolyzed.</text>
</comment>
<dbReference type="GO" id="GO:0006508">
    <property type="term" value="P:proteolysis"/>
    <property type="evidence" value="ECO:0007669"/>
    <property type="project" value="UniProtKB-KW"/>
</dbReference>
<dbReference type="HAMAP" id="MF_01974">
    <property type="entry name" value="MetAP_1"/>
    <property type="match status" value="1"/>
</dbReference>
<dbReference type="EMBL" id="CADCSZ010000192">
    <property type="protein sequence ID" value="CAA9267789.1"/>
    <property type="molecule type" value="Genomic_DNA"/>
</dbReference>
<dbReference type="Gene3D" id="3.10.450.50">
    <property type="match status" value="1"/>
</dbReference>
<evidence type="ECO:0000256" key="1">
    <source>
        <dbReference type="ARBA" id="ARBA00002521"/>
    </source>
</evidence>
<dbReference type="InterPro" id="IPR004027">
    <property type="entry name" value="SEC_C_motif"/>
</dbReference>
<dbReference type="Gene3D" id="3.90.230.10">
    <property type="entry name" value="Creatinase/methionine aminopeptidase superfamily"/>
    <property type="match status" value="1"/>
</dbReference>
<dbReference type="GO" id="GO:0070006">
    <property type="term" value="F:metalloaminopeptidase activity"/>
    <property type="evidence" value="ECO:0007669"/>
    <property type="project" value="UniProtKB-UniRule"/>
</dbReference>
<feature type="binding site" evidence="6">
    <location>
        <position position="152"/>
    </location>
    <ligand>
        <name>substrate</name>
    </ligand>
</feature>
<dbReference type="InterPro" id="IPR001714">
    <property type="entry name" value="Pept_M24_MAP"/>
</dbReference>
<comment type="cofactor">
    <cofactor evidence="6">
        <name>Co(2+)</name>
        <dbReference type="ChEBI" id="CHEBI:48828"/>
    </cofactor>
    <cofactor evidence="6">
        <name>Zn(2+)</name>
        <dbReference type="ChEBI" id="CHEBI:29105"/>
    </cofactor>
    <cofactor evidence="6">
        <name>Mn(2+)</name>
        <dbReference type="ChEBI" id="CHEBI:29035"/>
    </cofactor>
    <cofactor evidence="6">
        <name>Fe(2+)</name>
        <dbReference type="ChEBI" id="CHEBI:29033"/>
    </cofactor>
    <text evidence="6">Binds 2 divalent metal cations per subunit. Has a high-affinity and a low affinity metal-binding site. The true nature of the physiological cofactor is under debate. The enzyme is active with cobalt, zinc, manganese or divalent iron ions. Most likely, methionine aminopeptidases function as mononuclear Fe(2+)-metalloproteases under physiological conditions, and the catalytically relevant metal-binding site has been assigned to the histidine-containing high-affinity site.</text>
</comment>
<dbReference type="InterPro" id="IPR000994">
    <property type="entry name" value="Pept_M24"/>
</dbReference>
<protein>
    <recommendedName>
        <fullName evidence="6 7">Methionine aminopeptidase</fullName>
        <shortName evidence="6">MAP</shortName>
        <shortName evidence="6">MetAP</shortName>
        <ecNumber evidence="6 7">3.4.11.18</ecNumber>
    </recommendedName>
    <alternativeName>
        <fullName evidence="6">Peptidase M</fullName>
    </alternativeName>
</protein>